<evidence type="ECO:0000259" key="2">
    <source>
        <dbReference type="Pfam" id="PF04909"/>
    </source>
</evidence>
<dbReference type="InterPro" id="IPR052350">
    <property type="entry name" value="Metallo-dep_Lactonases"/>
</dbReference>
<evidence type="ECO:0000313" key="4">
    <source>
        <dbReference type="Proteomes" id="UP000192936"/>
    </source>
</evidence>
<dbReference type="Pfam" id="PF04909">
    <property type="entry name" value="Amidohydro_2"/>
    <property type="match status" value="1"/>
</dbReference>
<dbReference type="STRING" id="286727.SAMN02982917_6953"/>
<gene>
    <name evidence="3" type="ORF">SAMN02982917_6953</name>
</gene>
<reference evidence="3 4" key="1">
    <citation type="submission" date="2017-04" db="EMBL/GenBank/DDBJ databases">
        <authorList>
            <person name="Afonso C.L."/>
            <person name="Miller P.J."/>
            <person name="Scott M.A."/>
            <person name="Spackman E."/>
            <person name="Goraichik I."/>
            <person name="Dimitrov K.M."/>
            <person name="Suarez D.L."/>
            <person name="Swayne D.E."/>
        </authorList>
    </citation>
    <scope>NUCLEOTIDE SEQUENCE [LARGE SCALE GENOMIC DNA]</scope>
    <source>
        <strain evidence="3 4">A2P</strain>
    </source>
</reference>
<accession>A0A1X7HNP1</accession>
<evidence type="ECO:0000313" key="3">
    <source>
        <dbReference type="EMBL" id="SMF90065.1"/>
    </source>
</evidence>
<dbReference type="SUPFAM" id="SSF51556">
    <property type="entry name" value="Metallo-dependent hydrolases"/>
    <property type="match status" value="1"/>
</dbReference>
<comment type="similarity">
    <text evidence="1">Belongs to the metallo-dependent hydrolases superfamily.</text>
</comment>
<keyword evidence="3" id="KW-0378">Hydrolase</keyword>
<dbReference type="InterPro" id="IPR006680">
    <property type="entry name" value="Amidohydro-rel"/>
</dbReference>
<dbReference type="Gene3D" id="3.20.20.140">
    <property type="entry name" value="Metal-dependent hydrolases"/>
    <property type="match status" value="1"/>
</dbReference>
<evidence type="ECO:0000256" key="1">
    <source>
        <dbReference type="ARBA" id="ARBA00038310"/>
    </source>
</evidence>
<feature type="domain" description="Amidohydrolase-related" evidence="2">
    <location>
        <begin position="25"/>
        <end position="331"/>
    </location>
</feature>
<dbReference type="GO" id="GO:0016787">
    <property type="term" value="F:hydrolase activity"/>
    <property type="evidence" value="ECO:0007669"/>
    <property type="project" value="UniProtKB-KW"/>
</dbReference>
<proteinExistence type="inferred from homology"/>
<organism evidence="3 4">
    <name type="scientific">Azospirillum oryzae</name>
    <dbReference type="NCBI Taxonomy" id="286727"/>
    <lineage>
        <taxon>Bacteria</taxon>
        <taxon>Pseudomonadati</taxon>
        <taxon>Pseudomonadota</taxon>
        <taxon>Alphaproteobacteria</taxon>
        <taxon>Rhodospirillales</taxon>
        <taxon>Azospirillaceae</taxon>
        <taxon>Azospirillum</taxon>
    </lineage>
</organism>
<dbReference type="EMBL" id="FXAK01000009">
    <property type="protein sequence ID" value="SMF90065.1"/>
    <property type="molecule type" value="Genomic_DNA"/>
</dbReference>
<protein>
    <submittedName>
        <fullName evidence="3">Predicted metal-dependent hydrolase, TIM-barrel fold</fullName>
    </submittedName>
</protein>
<dbReference type="AlphaFoldDB" id="A0A1X7HNP1"/>
<dbReference type="PANTHER" id="PTHR43569:SF1">
    <property type="entry name" value="BLL3371 PROTEIN"/>
    <property type="match status" value="1"/>
</dbReference>
<name>A0A1X7HNP1_9PROT</name>
<sequence>MTSSAERVHSGNAAEPVLLPELPIVDSHIHLWTRDNYFAQDFLADVAAGHNVQASIYAECGMCFSDDPREAFRPVGETHYVLDQVKLAEGSNHALAAGILGCADLMLGDGVKPVLEAHAEAAKGRFRGVRYRVAWDADPVAGYGEVGYPSENLLQKEEFQKGARCLAEMGLVLDLWGFHTQLDDIARFAARLPELKIVVDHVGGPLGVGPYAGRRDEVFKIWSAGIRAIAEMPNVHIKLSGLAISRLGFGFQDNGQAASSDELVRLWSPYVRTCAEVFGPERSIFGSNYPVDRAAAPYSMLLNAYKKMLGDLSTDELTAIFAGNARRVYNLEQDAEGH</sequence>
<dbReference type="InterPro" id="IPR032466">
    <property type="entry name" value="Metal_Hydrolase"/>
</dbReference>
<dbReference type="PANTHER" id="PTHR43569">
    <property type="entry name" value="AMIDOHYDROLASE"/>
    <property type="match status" value="1"/>
</dbReference>
<dbReference type="RefSeq" id="WP_167393449.1">
    <property type="nucleotide sequence ID" value="NZ_FXAK01000009.1"/>
</dbReference>
<dbReference type="Proteomes" id="UP000192936">
    <property type="component" value="Unassembled WGS sequence"/>
</dbReference>